<name>A0AAV4H858_9GAST</name>
<evidence type="ECO:0000256" key="1">
    <source>
        <dbReference type="ARBA" id="ARBA00004123"/>
    </source>
</evidence>
<evidence type="ECO:0000313" key="6">
    <source>
        <dbReference type="EMBL" id="GFR94433.1"/>
    </source>
</evidence>
<evidence type="ECO:0000256" key="3">
    <source>
        <dbReference type="ARBA" id="ARBA00023054"/>
    </source>
</evidence>
<keyword evidence="4" id="KW-0539">Nucleus</keyword>
<evidence type="ECO:0000256" key="5">
    <source>
        <dbReference type="SAM" id="MobiDB-lite"/>
    </source>
</evidence>
<dbReference type="GO" id="GO:0005634">
    <property type="term" value="C:nucleus"/>
    <property type="evidence" value="ECO:0007669"/>
    <property type="project" value="UniProtKB-SubCell"/>
</dbReference>
<organism evidence="6 7">
    <name type="scientific">Elysia marginata</name>
    <dbReference type="NCBI Taxonomy" id="1093978"/>
    <lineage>
        <taxon>Eukaryota</taxon>
        <taxon>Metazoa</taxon>
        <taxon>Spiralia</taxon>
        <taxon>Lophotrochozoa</taxon>
        <taxon>Mollusca</taxon>
        <taxon>Gastropoda</taxon>
        <taxon>Heterobranchia</taxon>
        <taxon>Euthyneura</taxon>
        <taxon>Panpulmonata</taxon>
        <taxon>Sacoglossa</taxon>
        <taxon>Placobranchoidea</taxon>
        <taxon>Plakobranchidae</taxon>
        <taxon>Elysia</taxon>
    </lineage>
</organism>
<dbReference type="AlphaFoldDB" id="A0AAV4H858"/>
<protein>
    <submittedName>
        <fullName evidence="6">MORC family CW-type zinc finger protein 2</fullName>
    </submittedName>
</protein>
<gene>
    <name evidence="6" type="ORF">ElyMa_002668100</name>
</gene>
<keyword evidence="3" id="KW-0175">Coiled coil</keyword>
<sequence length="360" mass="40609">MATGTGAGCTTLHNPSKASTLEQLCFSVAYEGLAMDLSNLNRAQLSFDYLHTNSTTHEFLFGALAELLDNARDASATKMNIFTIPDDSLRGGYILCFQDDGEGMDPGNDLMLFTKREDSRSCLFLSRTFHEEESIDEVIVPIPSFDTQSRKPLAFDARGKEKHALEMEIIHKYSPFKTADQFFAQFDRLESLTGTLVMIYNLKLLDSGDTELDVSSDPYDILLANPSLHDFDSDEGLMPERKSFRAYAAILYMDPRMRIYIQDKKVRTKRLACSLYKSKMYKYSSNRFKTRAENEAKRAIDEALAAENKAREAESKAKHIESKSGSSTNKETRAAIRKAQNYAAECRGNAQLELKYIPSF</sequence>
<dbReference type="PANTHER" id="PTHR23337:SF3">
    <property type="entry name" value="MORC FAMILY CW-TYPE ZINC FINGER 2"/>
    <property type="match status" value="1"/>
</dbReference>
<dbReference type="Pfam" id="PF13589">
    <property type="entry name" value="HATPase_c_3"/>
    <property type="match status" value="1"/>
</dbReference>
<dbReference type="Proteomes" id="UP000762676">
    <property type="component" value="Unassembled WGS sequence"/>
</dbReference>
<dbReference type="SUPFAM" id="SSF55874">
    <property type="entry name" value="ATPase domain of HSP90 chaperone/DNA topoisomerase II/histidine kinase"/>
    <property type="match status" value="1"/>
</dbReference>
<evidence type="ECO:0000256" key="4">
    <source>
        <dbReference type="ARBA" id="ARBA00023242"/>
    </source>
</evidence>
<comment type="caution">
    <text evidence="6">The sequence shown here is derived from an EMBL/GenBank/DDBJ whole genome shotgun (WGS) entry which is preliminary data.</text>
</comment>
<evidence type="ECO:0000313" key="7">
    <source>
        <dbReference type="Proteomes" id="UP000762676"/>
    </source>
</evidence>
<accession>A0AAV4H858</accession>
<dbReference type="EMBL" id="BMAT01005500">
    <property type="protein sequence ID" value="GFR94433.1"/>
    <property type="molecule type" value="Genomic_DNA"/>
</dbReference>
<comment type="subcellular location">
    <subcellularLocation>
        <location evidence="1">Nucleus</location>
    </subcellularLocation>
</comment>
<dbReference type="PANTHER" id="PTHR23337">
    <property type="entry name" value="ZINC FINGER CW-TYPE COILED-COIL DOMAIN PROTEIN 1"/>
    <property type="match status" value="1"/>
</dbReference>
<evidence type="ECO:0000256" key="2">
    <source>
        <dbReference type="ARBA" id="ARBA00022723"/>
    </source>
</evidence>
<feature type="region of interest" description="Disordered" evidence="5">
    <location>
        <begin position="311"/>
        <end position="333"/>
    </location>
</feature>
<dbReference type="InterPro" id="IPR036890">
    <property type="entry name" value="HATPase_C_sf"/>
</dbReference>
<keyword evidence="7" id="KW-1185">Reference proteome</keyword>
<keyword evidence="2" id="KW-0479">Metal-binding</keyword>
<feature type="compositionally biased region" description="Basic and acidic residues" evidence="5">
    <location>
        <begin position="311"/>
        <end position="322"/>
    </location>
</feature>
<reference evidence="6 7" key="1">
    <citation type="journal article" date="2021" name="Elife">
        <title>Chloroplast acquisition without the gene transfer in kleptoplastic sea slugs, Plakobranchus ocellatus.</title>
        <authorList>
            <person name="Maeda T."/>
            <person name="Takahashi S."/>
            <person name="Yoshida T."/>
            <person name="Shimamura S."/>
            <person name="Takaki Y."/>
            <person name="Nagai Y."/>
            <person name="Toyoda A."/>
            <person name="Suzuki Y."/>
            <person name="Arimoto A."/>
            <person name="Ishii H."/>
            <person name="Satoh N."/>
            <person name="Nishiyama T."/>
            <person name="Hasebe M."/>
            <person name="Maruyama T."/>
            <person name="Minagawa J."/>
            <person name="Obokata J."/>
            <person name="Shigenobu S."/>
        </authorList>
    </citation>
    <scope>NUCLEOTIDE SEQUENCE [LARGE SCALE GENOMIC DNA]</scope>
</reference>
<dbReference type="GO" id="GO:0046872">
    <property type="term" value="F:metal ion binding"/>
    <property type="evidence" value="ECO:0007669"/>
    <property type="project" value="UniProtKB-KW"/>
</dbReference>
<proteinExistence type="predicted"/>